<dbReference type="RefSeq" id="WP_367639307.1">
    <property type="nucleotide sequence ID" value="NZ_JBFNQN010000010.1"/>
</dbReference>
<feature type="domain" description="RNA polymerase sigma-70 region 4" evidence="7">
    <location>
        <begin position="157"/>
        <end position="205"/>
    </location>
</feature>
<evidence type="ECO:0000256" key="2">
    <source>
        <dbReference type="ARBA" id="ARBA00023082"/>
    </source>
</evidence>
<feature type="domain" description="RNA polymerase sigma-70 region 2" evidence="6">
    <location>
        <begin position="8"/>
        <end position="77"/>
    </location>
</feature>
<dbReference type="InterPro" id="IPR013325">
    <property type="entry name" value="RNA_pol_sigma_r2"/>
</dbReference>
<proteinExistence type="predicted"/>
<dbReference type="Pfam" id="PF04545">
    <property type="entry name" value="Sigma70_r4"/>
    <property type="match status" value="1"/>
</dbReference>
<keyword evidence="3" id="KW-0238">DNA-binding</keyword>
<dbReference type="InterPro" id="IPR007627">
    <property type="entry name" value="RNA_pol_sigma70_r2"/>
</dbReference>
<dbReference type="CDD" id="cd06171">
    <property type="entry name" value="Sigma70_r4"/>
    <property type="match status" value="1"/>
</dbReference>
<keyword evidence="9" id="KW-1185">Reference proteome</keyword>
<dbReference type="Pfam" id="PF04542">
    <property type="entry name" value="Sigma70_r2"/>
    <property type="match status" value="1"/>
</dbReference>
<evidence type="ECO:0000313" key="8">
    <source>
        <dbReference type="EMBL" id="MEW9266181.1"/>
    </source>
</evidence>
<keyword evidence="1" id="KW-0805">Transcription regulation</keyword>
<dbReference type="InterPro" id="IPR014284">
    <property type="entry name" value="RNA_pol_sigma-70_dom"/>
</dbReference>
<keyword evidence="4" id="KW-0804">Transcription</keyword>
<evidence type="ECO:0000256" key="1">
    <source>
        <dbReference type="ARBA" id="ARBA00023015"/>
    </source>
</evidence>
<organism evidence="8 9">
    <name type="scientific">Kineococcus endophyticus</name>
    <dbReference type="NCBI Taxonomy" id="1181883"/>
    <lineage>
        <taxon>Bacteria</taxon>
        <taxon>Bacillati</taxon>
        <taxon>Actinomycetota</taxon>
        <taxon>Actinomycetes</taxon>
        <taxon>Kineosporiales</taxon>
        <taxon>Kineosporiaceae</taxon>
        <taxon>Kineococcus</taxon>
    </lineage>
</organism>
<feature type="region of interest" description="Disordered" evidence="5">
    <location>
        <begin position="219"/>
        <end position="248"/>
    </location>
</feature>
<dbReference type="InterPro" id="IPR007630">
    <property type="entry name" value="RNA_pol_sigma70_r4"/>
</dbReference>
<dbReference type="Gene3D" id="1.20.120.1810">
    <property type="match status" value="1"/>
</dbReference>
<dbReference type="EMBL" id="JBFNQN010000010">
    <property type="protein sequence ID" value="MEW9266181.1"/>
    <property type="molecule type" value="Genomic_DNA"/>
</dbReference>
<evidence type="ECO:0000313" key="9">
    <source>
        <dbReference type="Proteomes" id="UP001555826"/>
    </source>
</evidence>
<dbReference type="InterPro" id="IPR000943">
    <property type="entry name" value="RNA_pol_sigma70"/>
</dbReference>
<dbReference type="PRINTS" id="PR00046">
    <property type="entry name" value="SIGMA70FCT"/>
</dbReference>
<protein>
    <submittedName>
        <fullName evidence="8">Sigma-70 family RNA polymerase sigma factor</fullName>
    </submittedName>
</protein>
<dbReference type="Gene3D" id="1.20.140.160">
    <property type="match status" value="1"/>
</dbReference>
<gene>
    <name evidence="8" type="ORF">AB1207_15625</name>
</gene>
<keyword evidence="2" id="KW-0731">Sigma factor</keyword>
<dbReference type="SUPFAM" id="SSF88659">
    <property type="entry name" value="Sigma3 and sigma4 domains of RNA polymerase sigma factors"/>
    <property type="match status" value="1"/>
</dbReference>
<evidence type="ECO:0000256" key="3">
    <source>
        <dbReference type="ARBA" id="ARBA00023125"/>
    </source>
</evidence>
<dbReference type="NCBIfam" id="TIGR02937">
    <property type="entry name" value="sigma70-ECF"/>
    <property type="match status" value="1"/>
</dbReference>
<evidence type="ECO:0000256" key="4">
    <source>
        <dbReference type="ARBA" id="ARBA00023163"/>
    </source>
</evidence>
<name>A0ABV3P962_9ACTN</name>
<evidence type="ECO:0000259" key="6">
    <source>
        <dbReference type="Pfam" id="PF04542"/>
    </source>
</evidence>
<reference evidence="8 9" key="1">
    <citation type="submission" date="2024-07" db="EMBL/GenBank/DDBJ databases">
        <authorList>
            <person name="Thanompreechachai J."/>
            <person name="Duangmal K."/>
        </authorList>
    </citation>
    <scope>NUCLEOTIDE SEQUENCE [LARGE SCALE GENOMIC DNA]</scope>
    <source>
        <strain evidence="8 9">KCTC 19886</strain>
    </source>
</reference>
<dbReference type="SUPFAM" id="SSF88946">
    <property type="entry name" value="Sigma2 domain of RNA polymerase sigma factors"/>
    <property type="match status" value="1"/>
</dbReference>
<evidence type="ECO:0000256" key="5">
    <source>
        <dbReference type="SAM" id="MobiDB-lite"/>
    </source>
</evidence>
<comment type="caution">
    <text evidence="8">The sequence shown here is derived from an EMBL/GenBank/DDBJ whole genome shotgun (WGS) entry which is preliminary data.</text>
</comment>
<dbReference type="InterPro" id="IPR013324">
    <property type="entry name" value="RNA_pol_sigma_r3/r4-like"/>
</dbReference>
<evidence type="ECO:0000259" key="7">
    <source>
        <dbReference type="Pfam" id="PF04545"/>
    </source>
</evidence>
<sequence>MLGTRHDLVEEHLGLARGLAARYRHRGIPTEDLEQIAYLGLVKAADRFRDDSGHDFGAYATPTVTGEIRRYFRDHGWAVRPPRRLQELRTRLVHEDTAGLTDVQVAEKLGATLDELREVHRATNAYSALSLDVPRHDVAGDADATVTVDDLLSLKGAVAELDDRERRILKLRFYEEATQSEIAAELGISQMQVSRLLTSILGRLRGHLGVHVPVREVTRPVRRRSAPEGAPAWSRTPSSSSTRTSRAA</sequence>
<dbReference type="Proteomes" id="UP001555826">
    <property type="component" value="Unassembled WGS sequence"/>
</dbReference>
<dbReference type="PANTHER" id="PTHR30385">
    <property type="entry name" value="SIGMA FACTOR F FLAGELLAR"/>
    <property type="match status" value="1"/>
</dbReference>
<accession>A0ABV3P962</accession>
<dbReference type="PANTHER" id="PTHR30385:SF4">
    <property type="entry name" value="RNA POLYMERASE SIGMA-E FACTOR"/>
    <property type="match status" value="1"/>
</dbReference>
<feature type="compositionally biased region" description="Low complexity" evidence="5">
    <location>
        <begin position="234"/>
        <end position="248"/>
    </location>
</feature>